<evidence type="ECO:0000256" key="3">
    <source>
        <dbReference type="ARBA" id="ARBA00023002"/>
    </source>
</evidence>
<evidence type="ECO:0000259" key="5">
    <source>
        <dbReference type="SMART" id="SM01003"/>
    </source>
</evidence>
<organism evidence="6 7">
    <name type="scientific">Solemya pervernicosa gill symbiont</name>
    <dbReference type="NCBI Taxonomy" id="642797"/>
    <lineage>
        <taxon>Bacteria</taxon>
        <taxon>Pseudomonadati</taxon>
        <taxon>Pseudomonadota</taxon>
        <taxon>Gammaproteobacteria</taxon>
        <taxon>sulfur-oxidizing symbionts</taxon>
    </lineage>
</organism>
<sequence length="352" mass="37217">MRIGVPREIKAKEGRVGLIPAACADLVGRGHTLYIEQKAGQLSGYSDDDYQRVGVNVVPDAATLYGEAELIVKVKEPIDGDLDHLRADHQLFCYLHLAAAPQLTERLLKIGLTAVAFETVEEQNGYLPLLAPMSDIAGKLSIQIGANLLQQPQGGKGLLMGGLPAAERGRVVVIGGGTAGGNAAAMAAAMGAEVTVFDRKRTKLERMRALGNNVTGLYPYPESVRDAVASADLLVGAALVTGARAPHIVSAEMVRQMSAGSVIVDISVDQGGCVETTQPTTYEAPTFLWEEVLHFGVTNMPGAVPRSASQALSASLIPFVQQIAEQGWRENEVLRRGINVADGALVHPALID</sequence>
<evidence type="ECO:0000313" key="7">
    <source>
        <dbReference type="Proteomes" id="UP000191110"/>
    </source>
</evidence>
<dbReference type="GO" id="GO:0005886">
    <property type="term" value="C:plasma membrane"/>
    <property type="evidence" value="ECO:0007669"/>
    <property type="project" value="TreeGrafter"/>
</dbReference>
<evidence type="ECO:0000313" key="6">
    <source>
        <dbReference type="EMBL" id="OOZ39106.1"/>
    </source>
</evidence>
<dbReference type="EC" id="1.4.1.1" evidence="2"/>
<dbReference type="SMART" id="SM01003">
    <property type="entry name" value="AlaDh_PNT_N"/>
    <property type="match status" value="1"/>
</dbReference>
<gene>
    <name evidence="6" type="ORF">BOW53_12900</name>
</gene>
<dbReference type="InterPro" id="IPR007886">
    <property type="entry name" value="AlaDH/PNT_N"/>
</dbReference>
<dbReference type="NCBIfam" id="TIGR00518">
    <property type="entry name" value="alaDH"/>
    <property type="match status" value="1"/>
</dbReference>
<comment type="similarity">
    <text evidence="1">Belongs to the AlaDH/PNT family.</text>
</comment>
<dbReference type="Proteomes" id="UP000191110">
    <property type="component" value="Unassembled WGS sequence"/>
</dbReference>
<dbReference type="SUPFAM" id="SSF52283">
    <property type="entry name" value="Formate/glycerate dehydrogenase catalytic domain-like"/>
    <property type="match status" value="1"/>
</dbReference>
<dbReference type="Pfam" id="PF01262">
    <property type="entry name" value="AlaDh_PNT_C"/>
    <property type="match status" value="1"/>
</dbReference>
<keyword evidence="3" id="KW-0560">Oxidoreductase</keyword>
<proteinExistence type="inferred from homology"/>
<dbReference type="InterPro" id="IPR008141">
    <property type="entry name" value="Ala_DH"/>
</dbReference>
<dbReference type="Gene3D" id="3.40.50.720">
    <property type="entry name" value="NAD(P)-binding Rossmann-like Domain"/>
    <property type="match status" value="2"/>
</dbReference>
<dbReference type="GO" id="GO:0042853">
    <property type="term" value="P:L-alanine catabolic process"/>
    <property type="evidence" value="ECO:0007669"/>
    <property type="project" value="InterPro"/>
</dbReference>
<protein>
    <recommendedName>
        <fullName evidence="2">alanine dehydrogenase</fullName>
        <ecNumber evidence="2">1.4.1.1</ecNumber>
    </recommendedName>
</protein>
<comment type="caution">
    <text evidence="6">The sequence shown here is derived from an EMBL/GenBank/DDBJ whole genome shotgun (WGS) entry which is preliminary data.</text>
</comment>
<dbReference type="InterPro" id="IPR036291">
    <property type="entry name" value="NAD(P)-bd_dom_sf"/>
</dbReference>
<keyword evidence="7" id="KW-1185">Reference proteome</keyword>
<evidence type="ECO:0000256" key="2">
    <source>
        <dbReference type="ARBA" id="ARBA00012897"/>
    </source>
</evidence>
<dbReference type="InterPro" id="IPR007698">
    <property type="entry name" value="AlaDH/PNT_NAD(H)-bd"/>
</dbReference>
<dbReference type="PANTHER" id="PTHR42795:SF1">
    <property type="entry name" value="ALANINE DEHYDROGENASE"/>
    <property type="match status" value="1"/>
</dbReference>
<dbReference type="Pfam" id="PF05222">
    <property type="entry name" value="AlaDh_PNT_N"/>
    <property type="match status" value="1"/>
</dbReference>
<feature type="domain" description="Alanine dehydrogenase/pyridine nucleotide transhydrogenase N-terminal" evidence="5">
    <location>
        <begin position="4"/>
        <end position="137"/>
    </location>
</feature>
<dbReference type="OrthoDB" id="9804592at2"/>
<dbReference type="PANTHER" id="PTHR42795">
    <property type="entry name" value="ALANINE DEHYDROGENASE"/>
    <property type="match status" value="1"/>
</dbReference>
<accession>A0A1T2L2C7</accession>
<evidence type="ECO:0000259" key="4">
    <source>
        <dbReference type="SMART" id="SM01002"/>
    </source>
</evidence>
<dbReference type="CDD" id="cd05305">
    <property type="entry name" value="L-AlaDH"/>
    <property type="match status" value="1"/>
</dbReference>
<dbReference type="RefSeq" id="WP_078484512.1">
    <property type="nucleotide sequence ID" value="NZ_MPRL01000060.1"/>
</dbReference>
<dbReference type="SMART" id="SM01002">
    <property type="entry name" value="AlaDh_PNT_C"/>
    <property type="match status" value="1"/>
</dbReference>
<feature type="domain" description="Alanine dehydrogenase/pyridine nucleotide transhydrogenase NAD(H)-binding" evidence="4">
    <location>
        <begin position="149"/>
        <end position="296"/>
    </location>
</feature>
<reference evidence="6 7" key="1">
    <citation type="submission" date="2016-11" db="EMBL/GenBank/DDBJ databases">
        <title>Mixed transmission modes and dynamic genome evolution in an obligate animal-bacterial symbiosis.</title>
        <authorList>
            <person name="Russell S.L."/>
            <person name="Corbett-Detig R.B."/>
            <person name="Cavanaugh C.M."/>
        </authorList>
    </citation>
    <scope>NUCLEOTIDE SEQUENCE [LARGE SCALE GENOMIC DNA]</scope>
    <source>
        <strain evidence="6">Sveles-Q1</strain>
    </source>
</reference>
<dbReference type="SUPFAM" id="SSF51735">
    <property type="entry name" value="NAD(P)-binding Rossmann-fold domains"/>
    <property type="match status" value="1"/>
</dbReference>
<evidence type="ECO:0000256" key="1">
    <source>
        <dbReference type="ARBA" id="ARBA00005689"/>
    </source>
</evidence>
<dbReference type="AlphaFoldDB" id="A0A1T2L2C7"/>
<dbReference type="GO" id="GO:0000286">
    <property type="term" value="F:alanine dehydrogenase activity"/>
    <property type="evidence" value="ECO:0007669"/>
    <property type="project" value="UniProtKB-EC"/>
</dbReference>
<name>A0A1T2L2C7_9GAMM</name>
<dbReference type="EMBL" id="MPRL01000060">
    <property type="protein sequence ID" value="OOZ39106.1"/>
    <property type="molecule type" value="Genomic_DNA"/>
</dbReference>